<dbReference type="AlphaFoldDB" id="A0A0D6B9X7"/>
<feature type="transmembrane region" description="Helical" evidence="8">
    <location>
        <begin position="314"/>
        <end position="339"/>
    </location>
</feature>
<dbReference type="Pfam" id="PF01032">
    <property type="entry name" value="FecCD"/>
    <property type="match status" value="1"/>
</dbReference>
<comment type="similarity">
    <text evidence="2">Belongs to the binding-protein-dependent transport system permease family. FecCD subfamily.</text>
</comment>
<dbReference type="SUPFAM" id="SSF81345">
    <property type="entry name" value="ABC transporter involved in vitamin B12 uptake, BtuC"/>
    <property type="match status" value="1"/>
</dbReference>
<dbReference type="PATRIC" id="fig|35806.4.peg.4626"/>
<dbReference type="PANTHER" id="PTHR30472">
    <property type="entry name" value="FERRIC ENTEROBACTIN TRANSPORT SYSTEM PERMEASE PROTEIN"/>
    <property type="match status" value="1"/>
</dbReference>
<name>A0A0D6B9X7_RHOSU</name>
<keyword evidence="3" id="KW-0813">Transport</keyword>
<dbReference type="InterPro" id="IPR037294">
    <property type="entry name" value="ABC_BtuC-like"/>
</dbReference>
<feature type="transmembrane region" description="Helical" evidence="8">
    <location>
        <begin position="255"/>
        <end position="279"/>
    </location>
</feature>
<evidence type="ECO:0000313" key="10">
    <source>
        <dbReference type="Proteomes" id="UP000064912"/>
    </source>
</evidence>
<sequence length="346" mass="35763">MSRAAHIVWRWRGLSLRSGRRALWVNLALALLIAAGALVSLRLGRIAIGPAEIWQVLAGEAPSRMLDHVVMDIRLPRLLVTLGAGAALGASGAIFQTVSRNPLGSPDVIGFTAGAASGALVWIIGFGGSGAGVVHAALAGALLTGICVYLLARKDGRVGAYRLVLTGIGVGAILSAFNALLLVRGDLDAAISGNLWLAGSVEGRSWGHVWPLWLGLGLLMPPLLLGMRPLGLMAMGDDLAGPLGVPVERARRRMLAGAVTLAALATAAAGPIAFVALAAPQLVRRLARMPDQPLIGAALMGAALMLGADLLSRVAPWGAILPIGQVTGVIGGLYLIWLLTRKRRRG</sequence>
<dbReference type="Gene3D" id="1.10.3470.10">
    <property type="entry name" value="ABC transporter involved in vitamin B12 uptake, BtuC"/>
    <property type="match status" value="1"/>
</dbReference>
<dbReference type="GO" id="GO:0022857">
    <property type="term" value="F:transmembrane transporter activity"/>
    <property type="evidence" value="ECO:0007669"/>
    <property type="project" value="InterPro"/>
</dbReference>
<protein>
    <submittedName>
        <fullName evidence="9">Ferric enterobactin transport system permease FepG</fullName>
    </submittedName>
</protein>
<gene>
    <name evidence="9" type="primary">fepG2</name>
    <name evidence="9" type="ORF">NHU_04512</name>
</gene>
<evidence type="ECO:0000313" key="9">
    <source>
        <dbReference type="EMBL" id="BAQ71625.1"/>
    </source>
</evidence>
<dbReference type="GO" id="GO:0033214">
    <property type="term" value="P:siderophore-iron import into cell"/>
    <property type="evidence" value="ECO:0007669"/>
    <property type="project" value="TreeGrafter"/>
</dbReference>
<keyword evidence="9" id="KW-0614">Plasmid</keyword>
<accession>A0A0D6B9X7</accession>
<proteinExistence type="inferred from homology"/>
<keyword evidence="5 8" id="KW-0812">Transmembrane</keyword>
<dbReference type="GO" id="GO:0005886">
    <property type="term" value="C:plasma membrane"/>
    <property type="evidence" value="ECO:0007669"/>
    <property type="project" value="UniProtKB-SubCell"/>
</dbReference>
<keyword evidence="6 8" id="KW-1133">Transmembrane helix</keyword>
<evidence type="ECO:0000256" key="8">
    <source>
        <dbReference type="SAM" id="Phobius"/>
    </source>
</evidence>
<evidence type="ECO:0000256" key="7">
    <source>
        <dbReference type="ARBA" id="ARBA00023136"/>
    </source>
</evidence>
<keyword evidence="4" id="KW-1003">Cell membrane</keyword>
<evidence type="ECO:0000256" key="5">
    <source>
        <dbReference type="ARBA" id="ARBA00022692"/>
    </source>
</evidence>
<organism evidence="9 10">
    <name type="scientific">Rhodovulum sulfidophilum</name>
    <name type="common">Rhodobacter sulfidophilus</name>
    <dbReference type="NCBI Taxonomy" id="35806"/>
    <lineage>
        <taxon>Bacteria</taxon>
        <taxon>Pseudomonadati</taxon>
        <taxon>Pseudomonadota</taxon>
        <taxon>Alphaproteobacteria</taxon>
        <taxon>Rhodobacterales</taxon>
        <taxon>Paracoccaceae</taxon>
        <taxon>Rhodovulum</taxon>
    </lineage>
</organism>
<feature type="transmembrane region" description="Helical" evidence="8">
    <location>
        <begin position="133"/>
        <end position="151"/>
    </location>
</feature>
<dbReference type="EMBL" id="AP014802">
    <property type="protein sequence ID" value="BAQ71625.1"/>
    <property type="molecule type" value="Genomic_DNA"/>
</dbReference>
<feature type="transmembrane region" description="Helical" evidence="8">
    <location>
        <begin position="108"/>
        <end position="127"/>
    </location>
</feature>
<keyword evidence="7 8" id="KW-0472">Membrane</keyword>
<dbReference type="Proteomes" id="UP000064912">
    <property type="component" value="Plasmid Plasmid2"/>
</dbReference>
<feature type="transmembrane region" description="Helical" evidence="8">
    <location>
        <begin position="21"/>
        <end position="41"/>
    </location>
</feature>
<dbReference type="CDD" id="cd06550">
    <property type="entry name" value="TM_ABC_iron-siderophores_like"/>
    <property type="match status" value="1"/>
</dbReference>
<feature type="transmembrane region" description="Helical" evidence="8">
    <location>
        <begin position="205"/>
        <end position="225"/>
    </location>
</feature>
<evidence type="ECO:0000256" key="6">
    <source>
        <dbReference type="ARBA" id="ARBA00022989"/>
    </source>
</evidence>
<feature type="transmembrane region" description="Helical" evidence="8">
    <location>
        <begin position="75"/>
        <end position="96"/>
    </location>
</feature>
<dbReference type="KEGG" id="rsu:NHU_04512"/>
<evidence type="ECO:0000256" key="1">
    <source>
        <dbReference type="ARBA" id="ARBA00004651"/>
    </source>
</evidence>
<evidence type="ECO:0000256" key="4">
    <source>
        <dbReference type="ARBA" id="ARBA00022475"/>
    </source>
</evidence>
<evidence type="ECO:0000256" key="2">
    <source>
        <dbReference type="ARBA" id="ARBA00007935"/>
    </source>
</evidence>
<comment type="subcellular location">
    <subcellularLocation>
        <location evidence="1">Cell membrane</location>
        <topology evidence="1">Multi-pass membrane protein</topology>
    </subcellularLocation>
</comment>
<evidence type="ECO:0000256" key="3">
    <source>
        <dbReference type="ARBA" id="ARBA00022448"/>
    </source>
</evidence>
<geneLocation type="plasmid" evidence="10">
    <name>Plasmid2 DNA</name>
</geneLocation>
<reference evidence="9 10" key="1">
    <citation type="submission" date="2015-02" db="EMBL/GenBank/DDBJ databases">
        <title>Genome sequene of Rhodovulum sulfidophilum DSM 2351.</title>
        <authorList>
            <person name="Nagao N."/>
        </authorList>
    </citation>
    <scope>NUCLEOTIDE SEQUENCE [LARGE SCALE GENOMIC DNA]</scope>
    <source>
        <strain evidence="9 10">DSM 2351</strain>
        <plasmid evidence="10">Plasmid Plasmid2 DNA</plasmid>
    </source>
</reference>
<dbReference type="PANTHER" id="PTHR30472:SF24">
    <property type="entry name" value="FERRIC ENTEROBACTIN TRANSPORT SYSTEM PERMEASE PROTEIN FEPG"/>
    <property type="match status" value="1"/>
</dbReference>
<feature type="transmembrane region" description="Helical" evidence="8">
    <location>
        <begin position="163"/>
        <end position="185"/>
    </location>
</feature>
<dbReference type="InterPro" id="IPR000522">
    <property type="entry name" value="ABC_transptr_permease_BtuC"/>
</dbReference>